<dbReference type="InterPro" id="IPR051393">
    <property type="entry name" value="ABC_transporter_permease"/>
</dbReference>
<feature type="domain" description="ABC transmembrane type-1" evidence="8">
    <location>
        <begin position="96"/>
        <end position="306"/>
    </location>
</feature>
<dbReference type="Proteomes" id="UP001165580">
    <property type="component" value="Unassembled WGS sequence"/>
</dbReference>
<name>A0ABT2GAB4_9MICO</name>
<keyword evidence="3" id="KW-1003">Cell membrane</keyword>
<evidence type="ECO:0000313" key="9">
    <source>
        <dbReference type="EMBL" id="MCS5713137.1"/>
    </source>
</evidence>
<evidence type="ECO:0000256" key="1">
    <source>
        <dbReference type="ARBA" id="ARBA00004651"/>
    </source>
</evidence>
<evidence type="ECO:0000256" key="3">
    <source>
        <dbReference type="ARBA" id="ARBA00022475"/>
    </source>
</evidence>
<comment type="caution">
    <text evidence="9">The sequence shown here is derived from an EMBL/GenBank/DDBJ whole genome shotgun (WGS) entry which is preliminary data.</text>
</comment>
<feature type="transmembrane region" description="Helical" evidence="7">
    <location>
        <begin position="96"/>
        <end position="122"/>
    </location>
</feature>
<sequence length="322" mass="34938">MSRVVTREHVQTRSAASFEERGDIRRTGGPRLTGRPGFLWSVPAVLYFSVFALLPLVFAVYLSFTKYNGIRVAPPVFVGTANWERLFSDPGIAQSIGVTLALVVLAVVTQIPLGVLTGVWAAGRQRWRAVVVALYFIPLLMSTAAVSVLWGSLLDPNFGLPAALPWLFGDGNLLGRQWSAIAVIVFIYLWGASPLYTLIFQGAARGIPAVLYQAAQIDGAGRARQFFSITLPQLRNTIVTTTILIVVGTFTAFDIILILTRGGPSNGTAILPFYMYQQAFISFDLGYGSVIALVLVVLCAIVSLVMVRLTGYDKMDSSQEGI</sequence>
<gene>
    <name evidence="9" type="ORF">NVV95_01080</name>
</gene>
<dbReference type="PROSITE" id="PS50928">
    <property type="entry name" value="ABC_TM1"/>
    <property type="match status" value="1"/>
</dbReference>
<evidence type="ECO:0000256" key="5">
    <source>
        <dbReference type="ARBA" id="ARBA00022989"/>
    </source>
</evidence>
<evidence type="ECO:0000259" key="8">
    <source>
        <dbReference type="PROSITE" id="PS50928"/>
    </source>
</evidence>
<keyword evidence="4 7" id="KW-0812">Transmembrane</keyword>
<dbReference type="EMBL" id="JANTEZ010000001">
    <property type="protein sequence ID" value="MCS5713137.1"/>
    <property type="molecule type" value="Genomic_DNA"/>
</dbReference>
<dbReference type="Pfam" id="PF00528">
    <property type="entry name" value="BPD_transp_1"/>
    <property type="match status" value="1"/>
</dbReference>
<evidence type="ECO:0000256" key="2">
    <source>
        <dbReference type="ARBA" id="ARBA00022448"/>
    </source>
</evidence>
<dbReference type="InterPro" id="IPR035906">
    <property type="entry name" value="MetI-like_sf"/>
</dbReference>
<evidence type="ECO:0000256" key="7">
    <source>
        <dbReference type="RuleBase" id="RU363032"/>
    </source>
</evidence>
<feature type="transmembrane region" description="Helical" evidence="7">
    <location>
        <begin position="129"/>
        <end position="153"/>
    </location>
</feature>
<evidence type="ECO:0000313" key="10">
    <source>
        <dbReference type="Proteomes" id="UP001165580"/>
    </source>
</evidence>
<accession>A0ABT2GAB4</accession>
<feature type="transmembrane region" description="Helical" evidence="7">
    <location>
        <begin position="173"/>
        <end position="191"/>
    </location>
</feature>
<dbReference type="InterPro" id="IPR000515">
    <property type="entry name" value="MetI-like"/>
</dbReference>
<comment type="subcellular location">
    <subcellularLocation>
        <location evidence="1 7">Cell membrane</location>
        <topology evidence="1 7">Multi-pass membrane protein</topology>
    </subcellularLocation>
</comment>
<organism evidence="9 10">
    <name type="scientific">Herbiconiux gentiana</name>
    <dbReference type="NCBI Taxonomy" id="2970912"/>
    <lineage>
        <taxon>Bacteria</taxon>
        <taxon>Bacillati</taxon>
        <taxon>Actinomycetota</taxon>
        <taxon>Actinomycetes</taxon>
        <taxon>Micrococcales</taxon>
        <taxon>Microbacteriaceae</taxon>
        <taxon>Herbiconiux</taxon>
    </lineage>
</organism>
<keyword evidence="10" id="KW-1185">Reference proteome</keyword>
<dbReference type="PANTHER" id="PTHR30193:SF37">
    <property type="entry name" value="INNER MEMBRANE ABC TRANSPORTER PERMEASE PROTEIN YCJO"/>
    <property type="match status" value="1"/>
</dbReference>
<dbReference type="PANTHER" id="PTHR30193">
    <property type="entry name" value="ABC TRANSPORTER PERMEASE PROTEIN"/>
    <property type="match status" value="1"/>
</dbReference>
<feature type="transmembrane region" description="Helical" evidence="7">
    <location>
        <begin position="38"/>
        <end position="64"/>
    </location>
</feature>
<evidence type="ECO:0000256" key="6">
    <source>
        <dbReference type="ARBA" id="ARBA00023136"/>
    </source>
</evidence>
<evidence type="ECO:0000256" key="4">
    <source>
        <dbReference type="ARBA" id="ARBA00022692"/>
    </source>
</evidence>
<keyword evidence="5 7" id="KW-1133">Transmembrane helix</keyword>
<dbReference type="RefSeq" id="WP_259484688.1">
    <property type="nucleotide sequence ID" value="NZ_JANTEZ010000001.1"/>
</dbReference>
<comment type="similarity">
    <text evidence="7">Belongs to the binding-protein-dependent transport system permease family.</text>
</comment>
<keyword evidence="6 7" id="KW-0472">Membrane</keyword>
<keyword evidence="2 7" id="KW-0813">Transport</keyword>
<dbReference type="Gene3D" id="1.10.3720.10">
    <property type="entry name" value="MetI-like"/>
    <property type="match status" value="1"/>
</dbReference>
<reference evidence="9" key="1">
    <citation type="submission" date="2022-08" db="EMBL/GenBank/DDBJ databases">
        <authorList>
            <person name="Deng Y."/>
            <person name="Han X.-F."/>
            <person name="Zhang Y.-Q."/>
        </authorList>
    </citation>
    <scope>NUCLEOTIDE SEQUENCE</scope>
    <source>
        <strain evidence="9">CPCC 205716</strain>
    </source>
</reference>
<proteinExistence type="inferred from homology"/>
<dbReference type="SUPFAM" id="SSF161098">
    <property type="entry name" value="MetI-like"/>
    <property type="match status" value="1"/>
</dbReference>
<protein>
    <submittedName>
        <fullName evidence="9">Sugar ABC transporter permease</fullName>
    </submittedName>
</protein>
<feature type="transmembrane region" description="Helical" evidence="7">
    <location>
        <begin position="238"/>
        <end position="259"/>
    </location>
</feature>
<feature type="transmembrane region" description="Helical" evidence="7">
    <location>
        <begin position="279"/>
        <end position="307"/>
    </location>
</feature>
<dbReference type="CDD" id="cd06261">
    <property type="entry name" value="TM_PBP2"/>
    <property type="match status" value="1"/>
</dbReference>